<evidence type="ECO:0000259" key="8">
    <source>
        <dbReference type="Pfam" id="PF06738"/>
    </source>
</evidence>
<evidence type="ECO:0000256" key="1">
    <source>
        <dbReference type="ARBA" id="ARBA00004651"/>
    </source>
</evidence>
<sequence>MTIAASHHSHKPELDREELRDVIRLSLWAGQMLLQSGADTKRVEETVHKLGTGLGADWMDIVITPDAIIATTINNYEFRTKVRRAPSRGVNFSVIAEVTDLSFRVQSGEIDRFALGDALVEIAKMKPHYNRWTVVFTVGLACGAFNKLFGGDDVTFLVTIIAASTAMFVRQELHHRNFNALLNWVVTAFVAGIIASLVERFGMSPVSGTAMSASVLLLVPGVPLIDSIEDFLNGHINNGVSRTVWGALLSLGIAAGLSLAIYLMGVNGL</sequence>
<dbReference type="KEGG" id="pmet:G4Y79_20215"/>
<keyword evidence="4 7" id="KW-1133">Transmembrane helix</keyword>
<evidence type="ECO:0000256" key="6">
    <source>
        <dbReference type="ARBA" id="ARBA00034125"/>
    </source>
</evidence>
<feature type="transmembrane region" description="Helical" evidence="7">
    <location>
        <begin position="154"/>
        <end position="169"/>
    </location>
</feature>
<accession>A0A7S8IE27</accession>
<dbReference type="RefSeq" id="WP_195170059.1">
    <property type="nucleotide sequence ID" value="NZ_CP062983.1"/>
</dbReference>
<feature type="transmembrane region" description="Helical" evidence="7">
    <location>
        <begin position="129"/>
        <end position="148"/>
    </location>
</feature>
<evidence type="ECO:0000313" key="9">
    <source>
        <dbReference type="EMBL" id="QPC81989.1"/>
    </source>
</evidence>
<feature type="transmembrane region" description="Helical" evidence="7">
    <location>
        <begin position="244"/>
        <end position="264"/>
    </location>
</feature>
<comment type="subcellular location">
    <subcellularLocation>
        <location evidence="1">Cell membrane</location>
        <topology evidence="1">Multi-pass membrane protein</topology>
    </subcellularLocation>
</comment>
<evidence type="ECO:0000313" key="10">
    <source>
        <dbReference type="Proteomes" id="UP000594468"/>
    </source>
</evidence>
<comment type="similarity">
    <text evidence="6">Belongs to the ThrE exporter (TC 2.A.79) family.</text>
</comment>
<dbReference type="GO" id="GO:0005886">
    <property type="term" value="C:plasma membrane"/>
    <property type="evidence" value="ECO:0007669"/>
    <property type="project" value="UniProtKB-SubCell"/>
</dbReference>
<evidence type="ECO:0000256" key="7">
    <source>
        <dbReference type="SAM" id="Phobius"/>
    </source>
</evidence>
<evidence type="ECO:0000256" key="4">
    <source>
        <dbReference type="ARBA" id="ARBA00022989"/>
    </source>
</evidence>
<dbReference type="PANTHER" id="PTHR34390">
    <property type="entry name" value="UPF0442 PROTEIN YJJB-RELATED"/>
    <property type="match status" value="1"/>
</dbReference>
<dbReference type="EMBL" id="CP062983">
    <property type="protein sequence ID" value="QPC81989.1"/>
    <property type="molecule type" value="Genomic_DNA"/>
</dbReference>
<protein>
    <submittedName>
        <fullName evidence="9">Threonine/serine exporter family protein</fullName>
    </submittedName>
</protein>
<dbReference type="InterPro" id="IPR010619">
    <property type="entry name" value="ThrE-like_N"/>
</dbReference>
<feature type="transmembrane region" description="Helical" evidence="7">
    <location>
        <begin position="181"/>
        <end position="198"/>
    </location>
</feature>
<keyword evidence="3 7" id="KW-0812">Transmembrane</keyword>
<evidence type="ECO:0000256" key="2">
    <source>
        <dbReference type="ARBA" id="ARBA00022475"/>
    </source>
</evidence>
<dbReference type="AlphaFoldDB" id="A0A7S8IE27"/>
<dbReference type="InterPro" id="IPR050539">
    <property type="entry name" value="ThrE_Dicarb/AminoAcid_Exp"/>
</dbReference>
<gene>
    <name evidence="9" type="ORF">G4Y79_20215</name>
</gene>
<keyword evidence="2" id="KW-1003">Cell membrane</keyword>
<keyword evidence="5 7" id="KW-0472">Membrane</keyword>
<keyword evidence="10" id="KW-1185">Reference proteome</keyword>
<dbReference type="PANTHER" id="PTHR34390:SF2">
    <property type="entry name" value="SUCCINATE TRANSPORTER SUBUNIT YJJP-RELATED"/>
    <property type="match status" value="1"/>
</dbReference>
<evidence type="ECO:0000256" key="5">
    <source>
        <dbReference type="ARBA" id="ARBA00023136"/>
    </source>
</evidence>
<proteinExistence type="inferred from homology"/>
<dbReference type="GO" id="GO:0015744">
    <property type="term" value="P:succinate transport"/>
    <property type="evidence" value="ECO:0007669"/>
    <property type="project" value="TreeGrafter"/>
</dbReference>
<name>A0A7S8IE27_9CHLR</name>
<dbReference type="Pfam" id="PF06738">
    <property type="entry name" value="ThrE"/>
    <property type="match status" value="1"/>
</dbReference>
<dbReference type="Proteomes" id="UP000594468">
    <property type="component" value="Chromosome"/>
</dbReference>
<evidence type="ECO:0000256" key="3">
    <source>
        <dbReference type="ARBA" id="ARBA00022692"/>
    </source>
</evidence>
<feature type="domain" description="Threonine/serine exporter-like N-terminal" evidence="8">
    <location>
        <begin position="26"/>
        <end position="263"/>
    </location>
</feature>
<organism evidence="9 10">
    <name type="scientific">Phototrophicus methaneseepsis</name>
    <dbReference type="NCBI Taxonomy" id="2710758"/>
    <lineage>
        <taxon>Bacteria</taxon>
        <taxon>Bacillati</taxon>
        <taxon>Chloroflexota</taxon>
        <taxon>Candidatus Thermofontia</taxon>
        <taxon>Phototrophicales</taxon>
        <taxon>Phototrophicaceae</taxon>
        <taxon>Phototrophicus</taxon>
    </lineage>
</organism>
<reference evidence="9 10" key="1">
    <citation type="submission" date="2020-02" db="EMBL/GenBank/DDBJ databases">
        <authorList>
            <person name="Zheng R.K."/>
            <person name="Sun C.M."/>
        </authorList>
    </citation>
    <scope>NUCLEOTIDE SEQUENCE [LARGE SCALE GENOMIC DNA]</scope>
    <source>
        <strain evidence="10">rifampicinis</strain>
    </source>
</reference>
<dbReference type="GO" id="GO:0022857">
    <property type="term" value="F:transmembrane transporter activity"/>
    <property type="evidence" value="ECO:0007669"/>
    <property type="project" value="InterPro"/>
</dbReference>